<dbReference type="SMART" id="SM00408">
    <property type="entry name" value="IGc2"/>
    <property type="match status" value="2"/>
</dbReference>
<dbReference type="EMBL" id="CAJHNH020002224">
    <property type="protein sequence ID" value="CAG5126016.1"/>
    <property type="molecule type" value="Genomic_DNA"/>
</dbReference>
<feature type="compositionally biased region" description="Basic and acidic residues" evidence="3">
    <location>
        <begin position="266"/>
        <end position="275"/>
    </location>
</feature>
<dbReference type="InterPro" id="IPR003599">
    <property type="entry name" value="Ig_sub"/>
</dbReference>
<dbReference type="InterPro" id="IPR007110">
    <property type="entry name" value="Ig-like_dom"/>
</dbReference>
<feature type="region of interest" description="Disordered" evidence="3">
    <location>
        <begin position="266"/>
        <end position="303"/>
    </location>
</feature>
<dbReference type="AlphaFoldDB" id="A0A8S3ZG04"/>
<feature type="compositionally biased region" description="Basic and acidic residues" evidence="3">
    <location>
        <begin position="294"/>
        <end position="303"/>
    </location>
</feature>
<evidence type="ECO:0000256" key="3">
    <source>
        <dbReference type="SAM" id="MobiDB-lite"/>
    </source>
</evidence>
<dbReference type="SMART" id="SM00409">
    <property type="entry name" value="IG"/>
    <property type="match status" value="2"/>
</dbReference>
<feature type="region of interest" description="Disordered" evidence="3">
    <location>
        <begin position="121"/>
        <end position="154"/>
    </location>
</feature>
<dbReference type="PANTHER" id="PTHR47633:SF4">
    <property type="entry name" value="MYOPALLADIN ISOFORM X1"/>
    <property type="match status" value="1"/>
</dbReference>
<dbReference type="FunFam" id="2.60.40.10:FF:000714">
    <property type="entry name" value="Titin novex-3"/>
    <property type="match status" value="1"/>
</dbReference>
<feature type="compositionally biased region" description="Low complexity" evidence="3">
    <location>
        <begin position="132"/>
        <end position="142"/>
    </location>
</feature>
<feature type="domain" description="Ig-like" evidence="4">
    <location>
        <begin position="154"/>
        <end position="244"/>
    </location>
</feature>
<feature type="compositionally biased region" description="Pro residues" evidence="3">
    <location>
        <begin position="143"/>
        <end position="152"/>
    </location>
</feature>
<organism evidence="5 6">
    <name type="scientific">Candidula unifasciata</name>
    <dbReference type="NCBI Taxonomy" id="100452"/>
    <lineage>
        <taxon>Eukaryota</taxon>
        <taxon>Metazoa</taxon>
        <taxon>Spiralia</taxon>
        <taxon>Lophotrochozoa</taxon>
        <taxon>Mollusca</taxon>
        <taxon>Gastropoda</taxon>
        <taxon>Heterobranchia</taxon>
        <taxon>Euthyneura</taxon>
        <taxon>Panpulmonata</taxon>
        <taxon>Eupulmonata</taxon>
        <taxon>Stylommatophora</taxon>
        <taxon>Helicina</taxon>
        <taxon>Helicoidea</taxon>
        <taxon>Geomitridae</taxon>
        <taxon>Candidula</taxon>
    </lineage>
</organism>
<dbReference type="InterPro" id="IPR003598">
    <property type="entry name" value="Ig_sub2"/>
</dbReference>
<sequence length="303" mass="33650">MAPRRPFVTDKVKPVFTQPLRDIFCKQGEPVILEVNVEGHPEPIVKWYREGIEISSSPDYTLSRSNKTYRLTIAEVFPEDAGKFKVVASNAEGSTISEASLLVEPGPLSPQQAEPVFTAAPTVPRLPPPTPEAVKPAPTTPKFTPPPPPANIPPSFVQRLPDVRMVEGTNIKLECRVLGKPFPQVIFTKSGQPVLDGPRHQVTVDERTGRCTLIITRAHPDDEGEYTCTAMNPAGEVSTTGRVIHEGPRVQEPMEEDISPVQRFLQEEQTRKPATFDEYPPQIDRRPSRSVSRSVERRISVEP</sequence>
<dbReference type="InterPro" id="IPR013098">
    <property type="entry name" value="Ig_I-set"/>
</dbReference>
<dbReference type="FunFam" id="2.60.40.10:FF:000080">
    <property type="entry name" value="Myosin light chain kinase, smooth muscle"/>
    <property type="match status" value="1"/>
</dbReference>
<reference evidence="5" key="1">
    <citation type="submission" date="2021-04" db="EMBL/GenBank/DDBJ databases">
        <authorList>
            <consortium name="Molecular Ecology Group"/>
        </authorList>
    </citation>
    <scope>NUCLEOTIDE SEQUENCE</scope>
</reference>
<keyword evidence="2" id="KW-0393">Immunoglobulin domain</keyword>
<dbReference type="Pfam" id="PF07679">
    <property type="entry name" value="I-set"/>
    <property type="match status" value="2"/>
</dbReference>
<proteinExistence type="inferred from homology"/>
<accession>A0A8S3ZG04</accession>
<evidence type="ECO:0000256" key="2">
    <source>
        <dbReference type="ARBA" id="ARBA00023319"/>
    </source>
</evidence>
<dbReference type="PROSITE" id="PS50835">
    <property type="entry name" value="IG_LIKE"/>
    <property type="match status" value="2"/>
</dbReference>
<name>A0A8S3ZG04_9EUPU</name>
<protein>
    <recommendedName>
        <fullName evidence="4">Ig-like domain-containing protein</fullName>
    </recommendedName>
</protein>
<comment type="similarity">
    <text evidence="1">Belongs to the protein kinase superfamily. CAMK Ser/Thr protein kinase family.</text>
</comment>
<evidence type="ECO:0000313" key="6">
    <source>
        <dbReference type="Proteomes" id="UP000678393"/>
    </source>
</evidence>
<dbReference type="Proteomes" id="UP000678393">
    <property type="component" value="Unassembled WGS sequence"/>
</dbReference>
<dbReference type="InterPro" id="IPR013783">
    <property type="entry name" value="Ig-like_fold"/>
</dbReference>
<evidence type="ECO:0000313" key="5">
    <source>
        <dbReference type="EMBL" id="CAG5126016.1"/>
    </source>
</evidence>
<evidence type="ECO:0000256" key="1">
    <source>
        <dbReference type="ARBA" id="ARBA00006692"/>
    </source>
</evidence>
<keyword evidence="6" id="KW-1185">Reference proteome</keyword>
<feature type="domain" description="Ig-like" evidence="4">
    <location>
        <begin position="14"/>
        <end position="102"/>
    </location>
</feature>
<comment type="caution">
    <text evidence="5">The sequence shown here is derived from an EMBL/GenBank/DDBJ whole genome shotgun (WGS) entry which is preliminary data.</text>
</comment>
<dbReference type="SUPFAM" id="SSF48726">
    <property type="entry name" value="Immunoglobulin"/>
    <property type="match status" value="2"/>
</dbReference>
<dbReference type="InterPro" id="IPR036179">
    <property type="entry name" value="Ig-like_dom_sf"/>
</dbReference>
<dbReference type="PANTHER" id="PTHR47633">
    <property type="entry name" value="IMMUNOGLOBULIN"/>
    <property type="match status" value="1"/>
</dbReference>
<dbReference type="Gene3D" id="2.60.40.10">
    <property type="entry name" value="Immunoglobulins"/>
    <property type="match status" value="2"/>
</dbReference>
<gene>
    <name evidence="5" type="ORF">CUNI_LOCUS11574</name>
</gene>
<dbReference type="OrthoDB" id="6158112at2759"/>
<feature type="non-terminal residue" evidence="5">
    <location>
        <position position="303"/>
    </location>
</feature>
<evidence type="ECO:0000259" key="4">
    <source>
        <dbReference type="PROSITE" id="PS50835"/>
    </source>
</evidence>